<dbReference type="InterPro" id="IPR011010">
    <property type="entry name" value="DNA_brk_join_enz"/>
</dbReference>
<evidence type="ECO:0000256" key="2">
    <source>
        <dbReference type="ARBA" id="ARBA00022908"/>
    </source>
</evidence>
<dbReference type="Pfam" id="PF00589">
    <property type="entry name" value="Phage_integrase"/>
    <property type="match status" value="1"/>
</dbReference>
<keyword evidence="3 5" id="KW-0238">DNA-binding</keyword>
<dbReference type="GO" id="GO:0003677">
    <property type="term" value="F:DNA binding"/>
    <property type="evidence" value="ECO:0007669"/>
    <property type="project" value="UniProtKB-UniRule"/>
</dbReference>
<keyword evidence="2" id="KW-0229">DNA integration</keyword>
<dbReference type="GO" id="GO:0006310">
    <property type="term" value="P:DNA recombination"/>
    <property type="evidence" value="ECO:0007669"/>
    <property type="project" value="UniProtKB-KW"/>
</dbReference>
<dbReference type="InterPro" id="IPR013762">
    <property type="entry name" value="Integrase-like_cat_sf"/>
</dbReference>
<feature type="domain" description="Core-binding (CB)" evidence="8">
    <location>
        <begin position="82"/>
        <end position="161"/>
    </location>
</feature>
<evidence type="ECO:0000313" key="10">
    <source>
        <dbReference type="Proteomes" id="UP000249341"/>
    </source>
</evidence>
<reference evidence="9 10" key="1">
    <citation type="submission" date="2018-06" db="EMBL/GenBank/DDBJ databases">
        <title>Genomic Encyclopedia of Type Strains, Phase III (KMG-III): the genomes of soil and plant-associated and newly described type strains.</title>
        <authorList>
            <person name="Whitman W."/>
        </authorList>
    </citation>
    <scope>NUCLEOTIDE SEQUENCE [LARGE SCALE GENOMIC DNA]</scope>
    <source>
        <strain evidence="9 10">CGMCC 4.7090</strain>
    </source>
</reference>
<dbReference type="Gene3D" id="1.10.443.10">
    <property type="entry name" value="Intergrase catalytic core"/>
    <property type="match status" value="1"/>
</dbReference>
<dbReference type="GO" id="GO:0015074">
    <property type="term" value="P:DNA integration"/>
    <property type="evidence" value="ECO:0007669"/>
    <property type="project" value="UniProtKB-KW"/>
</dbReference>
<dbReference type="InterPro" id="IPR010998">
    <property type="entry name" value="Integrase_recombinase_N"/>
</dbReference>
<dbReference type="PROSITE" id="PS51900">
    <property type="entry name" value="CB"/>
    <property type="match status" value="1"/>
</dbReference>
<keyword evidence="10" id="KW-1185">Reference proteome</keyword>
<feature type="compositionally biased region" description="Basic residues" evidence="6">
    <location>
        <begin position="406"/>
        <end position="422"/>
    </location>
</feature>
<dbReference type="CDD" id="cd01189">
    <property type="entry name" value="INT_ICEBs1_C_like"/>
    <property type="match status" value="1"/>
</dbReference>
<dbReference type="Proteomes" id="UP000249341">
    <property type="component" value="Unassembled WGS sequence"/>
</dbReference>
<dbReference type="InterPro" id="IPR050090">
    <property type="entry name" value="Tyrosine_recombinase_XerCD"/>
</dbReference>
<evidence type="ECO:0000256" key="6">
    <source>
        <dbReference type="SAM" id="MobiDB-lite"/>
    </source>
</evidence>
<evidence type="ECO:0000256" key="4">
    <source>
        <dbReference type="ARBA" id="ARBA00023172"/>
    </source>
</evidence>
<dbReference type="Gene3D" id="1.10.150.130">
    <property type="match status" value="1"/>
</dbReference>
<dbReference type="AlphaFoldDB" id="A0A327ZH70"/>
<dbReference type="EMBL" id="QLMJ01000004">
    <property type="protein sequence ID" value="RAK39749.1"/>
    <property type="molecule type" value="Genomic_DNA"/>
</dbReference>
<comment type="similarity">
    <text evidence="1">Belongs to the 'phage' integrase family.</text>
</comment>
<feature type="region of interest" description="Disordered" evidence="6">
    <location>
        <begin position="397"/>
        <end position="422"/>
    </location>
</feature>
<dbReference type="PANTHER" id="PTHR30349:SF64">
    <property type="entry name" value="PROPHAGE INTEGRASE INTD-RELATED"/>
    <property type="match status" value="1"/>
</dbReference>
<gene>
    <name evidence="9" type="ORF">B0I29_104287</name>
</gene>
<evidence type="ECO:0000313" key="9">
    <source>
        <dbReference type="EMBL" id="RAK39749.1"/>
    </source>
</evidence>
<organism evidence="9 10">
    <name type="scientific">Actinoplanes lutulentus</name>
    <dbReference type="NCBI Taxonomy" id="1287878"/>
    <lineage>
        <taxon>Bacteria</taxon>
        <taxon>Bacillati</taxon>
        <taxon>Actinomycetota</taxon>
        <taxon>Actinomycetes</taxon>
        <taxon>Micromonosporales</taxon>
        <taxon>Micromonosporaceae</taxon>
        <taxon>Actinoplanes</taxon>
    </lineage>
</organism>
<evidence type="ECO:0000256" key="1">
    <source>
        <dbReference type="ARBA" id="ARBA00008857"/>
    </source>
</evidence>
<dbReference type="InterPro" id="IPR002104">
    <property type="entry name" value="Integrase_catalytic"/>
</dbReference>
<proteinExistence type="inferred from homology"/>
<dbReference type="PROSITE" id="PS51898">
    <property type="entry name" value="TYR_RECOMBINASE"/>
    <property type="match status" value="1"/>
</dbReference>
<dbReference type="Pfam" id="PF14659">
    <property type="entry name" value="Phage_int_SAM_3"/>
    <property type="match status" value="1"/>
</dbReference>
<comment type="caution">
    <text evidence="9">The sequence shown here is derived from an EMBL/GenBank/DDBJ whole genome shotgun (WGS) entry which is preliminary data.</text>
</comment>
<dbReference type="SUPFAM" id="SSF56349">
    <property type="entry name" value="DNA breaking-rejoining enzymes"/>
    <property type="match status" value="1"/>
</dbReference>
<protein>
    <submittedName>
        <fullName evidence="9">Integrase-like protein</fullName>
    </submittedName>
</protein>
<dbReference type="InterPro" id="IPR004107">
    <property type="entry name" value="Integrase_SAM-like_N"/>
</dbReference>
<dbReference type="RefSeq" id="WP_111648950.1">
    <property type="nucleotide sequence ID" value="NZ_JACHWI010000001.1"/>
</dbReference>
<feature type="domain" description="Tyr recombinase" evidence="7">
    <location>
        <begin position="184"/>
        <end position="392"/>
    </location>
</feature>
<keyword evidence="4" id="KW-0233">DNA recombination</keyword>
<dbReference type="PANTHER" id="PTHR30349">
    <property type="entry name" value="PHAGE INTEGRASE-RELATED"/>
    <property type="match status" value="1"/>
</dbReference>
<evidence type="ECO:0000256" key="3">
    <source>
        <dbReference type="ARBA" id="ARBA00023125"/>
    </source>
</evidence>
<evidence type="ECO:0000259" key="7">
    <source>
        <dbReference type="PROSITE" id="PS51898"/>
    </source>
</evidence>
<dbReference type="OrthoDB" id="1822491at2"/>
<evidence type="ECO:0000256" key="5">
    <source>
        <dbReference type="PROSITE-ProRule" id="PRU01248"/>
    </source>
</evidence>
<sequence length="422" mass="47840">MGHVEDRWFKTVEGPDGKTARVKTSLYGKGLRYRVRYTDPATGRERKKSFPDRAKRAADDYLISVESDKLRGTYIDPAAGLILFRDFAETWMRTRRFDASTRETVEIRVRRHLYPFFGDKQLSSIRPSHIREWDTQITGVIGPGTRSVTFAHLRSILGAAVDDERIGKNPCSAKSVEPPRPDERKVVPWTLEQVQAVRAAIPARYQPVVDLGSACGLRQGEIFGLAVEDIDFVGGWVHVRRQVKRVRSRLVYGLPKNNKERRVPLAEAILDVLAQHIIDVPPLAVTLPWEDPASNKRVTATLLFTTTRKNAINRSDFNPDFWHPAVEKAGLPRDRANGMHALRHFYASALLDAGETIKALAAYLGHADPGFTLRTYTHLMPASEERTRAAIDALFGKPRTPLTPQRRPRRAWKRRFRSSKPV</sequence>
<name>A0A327ZH70_9ACTN</name>
<evidence type="ECO:0000259" key="8">
    <source>
        <dbReference type="PROSITE" id="PS51900"/>
    </source>
</evidence>
<dbReference type="InterPro" id="IPR044068">
    <property type="entry name" value="CB"/>
</dbReference>
<accession>A0A327ZH70</accession>